<evidence type="ECO:0000256" key="3">
    <source>
        <dbReference type="ARBA" id="ARBA00023002"/>
    </source>
</evidence>
<evidence type="ECO:0000256" key="4">
    <source>
        <dbReference type="PIRSR" id="PIRSR000303-1"/>
    </source>
</evidence>
<dbReference type="PANTHER" id="PTHR11592">
    <property type="entry name" value="GLUTATHIONE PEROXIDASE"/>
    <property type="match status" value="1"/>
</dbReference>
<dbReference type="Proteomes" id="UP000199423">
    <property type="component" value="Unassembled WGS sequence"/>
</dbReference>
<keyword evidence="3 5" id="KW-0560">Oxidoreductase</keyword>
<dbReference type="Pfam" id="PF00255">
    <property type="entry name" value="GSHPx"/>
    <property type="match status" value="1"/>
</dbReference>
<dbReference type="InterPro" id="IPR000889">
    <property type="entry name" value="Glutathione_peroxidase"/>
</dbReference>
<dbReference type="AlphaFoldDB" id="A0A1I7NGM9"/>
<dbReference type="GO" id="GO:0004601">
    <property type="term" value="F:peroxidase activity"/>
    <property type="evidence" value="ECO:0007669"/>
    <property type="project" value="UniProtKB-KW"/>
</dbReference>
<dbReference type="PROSITE" id="PS51355">
    <property type="entry name" value="GLUTATHIONE_PEROXID_3"/>
    <property type="match status" value="1"/>
</dbReference>
<name>A0A1I7NGM9_9HYPH</name>
<evidence type="ECO:0000313" key="8">
    <source>
        <dbReference type="Proteomes" id="UP000199423"/>
    </source>
</evidence>
<dbReference type="PROSITE" id="PS51352">
    <property type="entry name" value="THIOREDOXIN_2"/>
    <property type="match status" value="1"/>
</dbReference>
<dbReference type="GO" id="GO:0034599">
    <property type="term" value="P:cellular response to oxidative stress"/>
    <property type="evidence" value="ECO:0007669"/>
    <property type="project" value="TreeGrafter"/>
</dbReference>
<organism evidence="7 8">
    <name type="scientific">Hyphomicrobium facile</name>
    <dbReference type="NCBI Taxonomy" id="51670"/>
    <lineage>
        <taxon>Bacteria</taxon>
        <taxon>Pseudomonadati</taxon>
        <taxon>Pseudomonadota</taxon>
        <taxon>Alphaproteobacteria</taxon>
        <taxon>Hyphomicrobiales</taxon>
        <taxon>Hyphomicrobiaceae</taxon>
        <taxon>Hyphomicrobium</taxon>
    </lineage>
</organism>
<evidence type="ECO:0000259" key="6">
    <source>
        <dbReference type="PROSITE" id="PS51352"/>
    </source>
</evidence>
<protein>
    <recommendedName>
        <fullName evidence="5">Glutathione peroxidase</fullName>
    </recommendedName>
</protein>
<keyword evidence="8" id="KW-1185">Reference proteome</keyword>
<dbReference type="EMBL" id="FPCH01000002">
    <property type="protein sequence ID" value="SFV33773.1"/>
    <property type="molecule type" value="Genomic_DNA"/>
</dbReference>
<dbReference type="STRING" id="51670.SAMN04488557_2107"/>
<feature type="active site" evidence="4">
    <location>
        <position position="63"/>
    </location>
</feature>
<dbReference type="OrthoDB" id="9785502at2"/>
<evidence type="ECO:0000256" key="5">
    <source>
        <dbReference type="RuleBase" id="RU000499"/>
    </source>
</evidence>
<evidence type="ECO:0000313" key="7">
    <source>
        <dbReference type="EMBL" id="SFV33773.1"/>
    </source>
</evidence>
<sequence>MRNLWKTGRNLWSVWRAPPSIAPVADVAGSAYDFEFVSIDGSPMKLSDWQGRALLVVNSASLCGFTKQYAGLQELWTRYEKEGLTIIAVPSNDFGEQEPALEGEIQTFCQGVFGVSFPLTAKHSVVGPEAHPFYKWAAEVMGPAGTPAWNFHKYLVGRDGHLLRSFPAKLAPTSAEMISWIEKALEKKVSVSTALN</sequence>
<dbReference type="PANTHER" id="PTHR11592:SF78">
    <property type="entry name" value="GLUTATHIONE PEROXIDASE"/>
    <property type="match status" value="1"/>
</dbReference>
<dbReference type="PRINTS" id="PR01011">
    <property type="entry name" value="GLUTPROXDASE"/>
</dbReference>
<keyword evidence="2 5" id="KW-0575">Peroxidase</keyword>
<feature type="domain" description="Thioredoxin" evidence="6">
    <location>
        <begin position="25"/>
        <end position="186"/>
    </location>
</feature>
<comment type="similarity">
    <text evidence="1 5">Belongs to the glutathione peroxidase family.</text>
</comment>
<proteinExistence type="inferred from homology"/>
<dbReference type="SUPFAM" id="SSF52833">
    <property type="entry name" value="Thioredoxin-like"/>
    <property type="match status" value="1"/>
</dbReference>
<gene>
    <name evidence="7" type="ORF">SAMN04488557_2107</name>
</gene>
<evidence type="ECO:0000256" key="2">
    <source>
        <dbReference type="ARBA" id="ARBA00022559"/>
    </source>
</evidence>
<dbReference type="PIRSF" id="PIRSF000303">
    <property type="entry name" value="Glutathion_perox"/>
    <property type="match status" value="1"/>
</dbReference>
<dbReference type="InterPro" id="IPR036249">
    <property type="entry name" value="Thioredoxin-like_sf"/>
</dbReference>
<evidence type="ECO:0000256" key="1">
    <source>
        <dbReference type="ARBA" id="ARBA00006926"/>
    </source>
</evidence>
<dbReference type="InterPro" id="IPR013766">
    <property type="entry name" value="Thioredoxin_domain"/>
</dbReference>
<dbReference type="Gene3D" id="3.40.30.10">
    <property type="entry name" value="Glutaredoxin"/>
    <property type="match status" value="1"/>
</dbReference>
<accession>A0A1I7NGM9</accession>
<dbReference type="CDD" id="cd00340">
    <property type="entry name" value="GSH_Peroxidase"/>
    <property type="match status" value="1"/>
</dbReference>
<reference evidence="8" key="1">
    <citation type="submission" date="2016-10" db="EMBL/GenBank/DDBJ databases">
        <authorList>
            <person name="Varghese N."/>
            <person name="Submissions S."/>
        </authorList>
    </citation>
    <scope>NUCLEOTIDE SEQUENCE [LARGE SCALE GENOMIC DNA]</scope>
    <source>
        <strain evidence="8">DSM 1565</strain>
    </source>
</reference>